<dbReference type="InterPro" id="IPR030400">
    <property type="entry name" value="Sedolisin_dom"/>
</dbReference>
<reference evidence="10 11" key="1">
    <citation type="submission" date="2023-07" db="EMBL/GenBank/DDBJ databases">
        <title>Genomic Encyclopedia of Type Strains, Phase IV (KMG-IV): sequencing the most valuable type-strain genomes for metagenomic binning, comparative biology and taxonomic classification.</title>
        <authorList>
            <person name="Goeker M."/>
        </authorList>
    </citation>
    <scope>NUCLEOTIDE SEQUENCE [LARGE SCALE GENOMIC DNA]</scope>
    <source>
        <strain evidence="10 11">DSM 4006</strain>
    </source>
</reference>
<keyword evidence="4" id="KW-0378">Hydrolase</keyword>
<comment type="cofactor">
    <cofactor evidence="1">
        <name>Ca(2+)</name>
        <dbReference type="ChEBI" id="CHEBI:29108"/>
    </cofactor>
</comment>
<keyword evidence="8" id="KW-0732">Signal</keyword>
<evidence type="ECO:0000256" key="2">
    <source>
        <dbReference type="ARBA" id="ARBA00022670"/>
    </source>
</evidence>
<feature type="chain" id="PRO_5047061169" evidence="8">
    <location>
        <begin position="23"/>
        <end position="555"/>
    </location>
</feature>
<evidence type="ECO:0000256" key="5">
    <source>
        <dbReference type="ARBA" id="ARBA00022825"/>
    </source>
</evidence>
<proteinExistence type="predicted"/>
<dbReference type="SUPFAM" id="SSF52743">
    <property type="entry name" value="Subtilisin-like"/>
    <property type="match status" value="1"/>
</dbReference>
<protein>
    <submittedName>
        <fullName evidence="10">Subtilase family serine protease</fullName>
    </submittedName>
</protein>
<dbReference type="InterPro" id="IPR015366">
    <property type="entry name" value="S53_propep"/>
</dbReference>
<keyword evidence="2 10" id="KW-0645">Protease</keyword>
<dbReference type="SUPFAM" id="SSF54897">
    <property type="entry name" value="Protease propeptides/inhibitors"/>
    <property type="match status" value="1"/>
</dbReference>
<accession>A0ABT9XFR1</accession>
<sequence>MKHRMLAAMAACALATAGSLSAAPLAGAASVGTGSSWYPTATRALSLTDAQDLRAVPAATLLHITVVLPLRDESGLNQYIAATSTPGSALYGQRLTPAQFTATYGPTDAEVQAVTQYLSSQGFAHVTVSANRLLISASGTAAQVQQAFHTALEQFVQNGKTVYANTAAAQVPGALAGDVAAVLGLNNVIAMQAPVAHPSKPASATSLPNYPASYNPQGLQQAYDVGSTASGADTSIAIFAEGDLTQVEQDLRTEEAANNLPQVPVTVVQTGGSSTDTSGVDEWDMDTQYSTGMAETVQQLYLYDAPSLSDSDLTTEFNQFVTDDLAAAGSASFGECEAFAELDGSMAADDEIFAEAAAQGQTVFASAGDTGGFCPVGTAVNGVPAGAPDVNYPASSPDVVAVGGTTLLTNSDGSYQSELAWVAGGGGPSAFEAAPAWQSGVVPANVLGTKGVPDIAMDADPNSGANVWIDGTPTVVGGTSLASPLALGVWARLESSHSNALGFAAPLLYAQSGGAVFHDVVLGDNGPYPATPGWDYATGLGSIDVSNMDAAIGQP</sequence>
<dbReference type="PANTHER" id="PTHR14218">
    <property type="entry name" value="PROTEASE S8 TRIPEPTIDYL PEPTIDASE I CLN2"/>
    <property type="match status" value="1"/>
</dbReference>
<dbReference type="InterPro" id="IPR050819">
    <property type="entry name" value="Tripeptidyl-peptidase_I"/>
</dbReference>
<dbReference type="CDD" id="cd04056">
    <property type="entry name" value="Peptidases_S53"/>
    <property type="match status" value="1"/>
</dbReference>
<dbReference type="PANTHER" id="PTHR14218:SF15">
    <property type="entry name" value="TRIPEPTIDYL-PEPTIDASE 1"/>
    <property type="match status" value="1"/>
</dbReference>
<evidence type="ECO:0000256" key="6">
    <source>
        <dbReference type="ARBA" id="ARBA00022837"/>
    </source>
</evidence>
<dbReference type="GO" id="GO:0008233">
    <property type="term" value="F:peptidase activity"/>
    <property type="evidence" value="ECO:0007669"/>
    <property type="project" value="UniProtKB-KW"/>
</dbReference>
<comment type="caution">
    <text evidence="10">The sequence shown here is derived from an EMBL/GenBank/DDBJ whole genome shotgun (WGS) entry which is preliminary data.</text>
</comment>
<evidence type="ECO:0000313" key="10">
    <source>
        <dbReference type="EMBL" id="MDQ0189130.1"/>
    </source>
</evidence>
<dbReference type="Proteomes" id="UP001232973">
    <property type="component" value="Unassembled WGS sequence"/>
</dbReference>
<evidence type="ECO:0000256" key="7">
    <source>
        <dbReference type="ARBA" id="ARBA00023145"/>
    </source>
</evidence>
<dbReference type="EMBL" id="JAUSTP010000004">
    <property type="protein sequence ID" value="MDQ0189130.1"/>
    <property type="molecule type" value="Genomic_DNA"/>
</dbReference>
<dbReference type="InterPro" id="IPR036852">
    <property type="entry name" value="Peptidase_S8/S53_dom_sf"/>
</dbReference>
<dbReference type="SMART" id="SM00944">
    <property type="entry name" value="Pro-kuma_activ"/>
    <property type="match status" value="1"/>
</dbReference>
<dbReference type="Gene3D" id="3.40.50.200">
    <property type="entry name" value="Peptidase S8/S53 domain"/>
    <property type="match status" value="1"/>
</dbReference>
<keyword evidence="3" id="KW-0479">Metal-binding</keyword>
<keyword evidence="11" id="KW-1185">Reference proteome</keyword>
<evidence type="ECO:0000313" key="11">
    <source>
        <dbReference type="Proteomes" id="UP001232973"/>
    </source>
</evidence>
<dbReference type="RefSeq" id="WP_274454921.1">
    <property type="nucleotide sequence ID" value="NZ_CP067097.1"/>
</dbReference>
<evidence type="ECO:0000259" key="9">
    <source>
        <dbReference type="PROSITE" id="PS51695"/>
    </source>
</evidence>
<evidence type="ECO:0000256" key="4">
    <source>
        <dbReference type="ARBA" id="ARBA00022801"/>
    </source>
</evidence>
<organism evidence="10 11">
    <name type="scientific">Alicyclobacillus cycloheptanicus</name>
    <dbReference type="NCBI Taxonomy" id="1457"/>
    <lineage>
        <taxon>Bacteria</taxon>
        <taxon>Bacillati</taxon>
        <taxon>Bacillota</taxon>
        <taxon>Bacilli</taxon>
        <taxon>Bacillales</taxon>
        <taxon>Alicyclobacillaceae</taxon>
        <taxon>Alicyclobacillus</taxon>
    </lineage>
</organism>
<name>A0ABT9XFR1_9BACL</name>
<keyword evidence="6" id="KW-0106">Calcium</keyword>
<dbReference type="Pfam" id="PF09286">
    <property type="entry name" value="Pro-kuma_activ"/>
    <property type="match status" value="1"/>
</dbReference>
<feature type="signal peptide" evidence="8">
    <location>
        <begin position="1"/>
        <end position="22"/>
    </location>
</feature>
<keyword evidence="5" id="KW-0720">Serine protease</keyword>
<keyword evidence="7" id="KW-0865">Zymogen</keyword>
<feature type="domain" description="Peptidase S53" evidence="9">
    <location>
        <begin position="213"/>
        <end position="555"/>
    </location>
</feature>
<evidence type="ECO:0000256" key="3">
    <source>
        <dbReference type="ARBA" id="ARBA00022723"/>
    </source>
</evidence>
<dbReference type="PROSITE" id="PS51695">
    <property type="entry name" value="SEDOLISIN"/>
    <property type="match status" value="1"/>
</dbReference>
<dbReference type="GO" id="GO:0006508">
    <property type="term" value="P:proteolysis"/>
    <property type="evidence" value="ECO:0007669"/>
    <property type="project" value="UniProtKB-KW"/>
</dbReference>
<evidence type="ECO:0000256" key="8">
    <source>
        <dbReference type="SAM" id="SignalP"/>
    </source>
</evidence>
<gene>
    <name evidence="10" type="ORF">J2S03_000946</name>
</gene>
<dbReference type="CDD" id="cd11377">
    <property type="entry name" value="Pro-peptidase_S53"/>
    <property type="match status" value="1"/>
</dbReference>
<evidence type="ECO:0000256" key="1">
    <source>
        <dbReference type="ARBA" id="ARBA00001913"/>
    </source>
</evidence>